<dbReference type="PANTHER" id="PTHR30213:SF1">
    <property type="entry name" value="INNER MEMBRANE PROTEIN YHJD"/>
    <property type="match status" value="1"/>
</dbReference>
<feature type="transmembrane region" description="Helical" evidence="6">
    <location>
        <begin position="31"/>
        <end position="54"/>
    </location>
</feature>
<feature type="transmembrane region" description="Helical" evidence="6">
    <location>
        <begin position="214"/>
        <end position="233"/>
    </location>
</feature>
<proteinExistence type="predicted"/>
<dbReference type="PIRSF" id="PIRSF035875">
    <property type="entry name" value="RNase_BN"/>
    <property type="match status" value="1"/>
</dbReference>
<feature type="transmembrane region" description="Helical" evidence="6">
    <location>
        <begin position="245"/>
        <end position="272"/>
    </location>
</feature>
<keyword evidence="2" id="KW-1003">Cell membrane</keyword>
<accession>A0A2M9R6K2</accession>
<evidence type="ECO:0000256" key="6">
    <source>
        <dbReference type="SAM" id="Phobius"/>
    </source>
</evidence>
<dbReference type="Pfam" id="PF03631">
    <property type="entry name" value="Virul_fac_BrkB"/>
    <property type="match status" value="1"/>
</dbReference>
<comment type="caution">
    <text evidence="7">The sequence shown here is derived from an EMBL/GenBank/DDBJ whole genome shotgun (WGS) entry which is preliminary data.</text>
</comment>
<comment type="subcellular location">
    <subcellularLocation>
        <location evidence="1">Cell membrane</location>
        <topology evidence="1">Multi-pass membrane protein</topology>
    </subcellularLocation>
</comment>
<dbReference type="GO" id="GO:0005886">
    <property type="term" value="C:plasma membrane"/>
    <property type="evidence" value="ECO:0007669"/>
    <property type="project" value="UniProtKB-SubCell"/>
</dbReference>
<dbReference type="AlphaFoldDB" id="A0A2M9R6K2"/>
<keyword evidence="4 6" id="KW-1133">Transmembrane helix</keyword>
<name>A0A2M9R6K2_9FLAO</name>
<keyword evidence="8" id="KW-1185">Reference proteome</keyword>
<dbReference type="NCBIfam" id="TIGR00765">
    <property type="entry name" value="yihY_not_rbn"/>
    <property type="match status" value="1"/>
</dbReference>
<evidence type="ECO:0000256" key="2">
    <source>
        <dbReference type="ARBA" id="ARBA00022475"/>
    </source>
</evidence>
<protein>
    <submittedName>
        <fullName evidence="7">Uncharacterized protein</fullName>
    </submittedName>
</protein>
<evidence type="ECO:0000256" key="3">
    <source>
        <dbReference type="ARBA" id="ARBA00022692"/>
    </source>
</evidence>
<evidence type="ECO:0000256" key="5">
    <source>
        <dbReference type="ARBA" id="ARBA00023136"/>
    </source>
</evidence>
<evidence type="ECO:0000256" key="4">
    <source>
        <dbReference type="ARBA" id="ARBA00022989"/>
    </source>
</evidence>
<evidence type="ECO:0000313" key="8">
    <source>
        <dbReference type="Proteomes" id="UP000231960"/>
    </source>
</evidence>
<feature type="transmembrane region" description="Helical" evidence="6">
    <location>
        <begin position="93"/>
        <end position="114"/>
    </location>
</feature>
<sequence>MRTDIKKTIQLFTKTINDFLDEDGMKLSASLSYYTVFSFPPLAILVVSIAARFFGEHTAREEFYEQMTYLFGEETAMQLADSVLKMSINNNSILATIIGVGILFFTASAMFGEIQSSLNSIWKLKANTKKAWLTIIRKRLLSFAMILLLGTIMVATLILTTLLQFLQEEIIALFEEDVFHLTSLIDKLVVFVVIVTLFSFLFKTLPDGRLRWKETLVGACFTALLFMAGKWGINFYIANSPKDGLYGTAGSVLVLLIWVYYSAIIFYFGAIFTKNYSELFGKPIGPNSYAVRVKYNEEIIEMGSKKND</sequence>
<dbReference type="OrthoDB" id="9797028at2"/>
<organism evidence="7 8">
    <name type="scientific">Avrilella dinanensis</name>
    <dbReference type="NCBI Taxonomy" id="2008672"/>
    <lineage>
        <taxon>Bacteria</taxon>
        <taxon>Pseudomonadati</taxon>
        <taxon>Bacteroidota</taxon>
        <taxon>Flavobacteriia</taxon>
        <taxon>Flavobacteriales</taxon>
        <taxon>Flavobacteriaceae</taxon>
        <taxon>Avrilella</taxon>
    </lineage>
</organism>
<evidence type="ECO:0000256" key="1">
    <source>
        <dbReference type="ARBA" id="ARBA00004651"/>
    </source>
</evidence>
<feature type="transmembrane region" description="Helical" evidence="6">
    <location>
        <begin position="178"/>
        <end position="202"/>
    </location>
</feature>
<dbReference type="Proteomes" id="UP000231960">
    <property type="component" value="Unassembled WGS sequence"/>
</dbReference>
<evidence type="ECO:0000313" key="7">
    <source>
        <dbReference type="EMBL" id="PJR04496.1"/>
    </source>
</evidence>
<reference evidence="7 8" key="1">
    <citation type="submission" date="2017-06" db="EMBL/GenBank/DDBJ databases">
        <title>Description of Avrilella dinanensis gen. nov. sp. nov.</title>
        <authorList>
            <person name="Leyer C."/>
            <person name="Sassi M."/>
            <person name="Minet J."/>
            <person name="Kayal S."/>
            <person name="Cattoir V."/>
        </authorList>
    </citation>
    <scope>NUCLEOTIDE SEQUENCE [LARGE SCALE GENOMIC DNA]</scope>
    <source>
        <strain evidence="7 8">UR159</strain>
    </source>
</reference>
<dbReference type="InterPro" id="IPR017039">
    <property type="entry name" value="Virul_fac_BrkB"/>
</dbReference>
<gene>
    <name evidence="7" type="ORF">CDL10_08045</name>
</gene>
<dbReference type="PANTHER" id="PTHR30213">
    <property type="entry name" value="INNER MEMBRANE PROTEIN YHJD"/>
    <property type="match status" value="1"/>
</dbReference>
<keyword evidence="3 6" id="KW-0812">Transmembrane</keyword>
<dbReference type="EMBL" id="NIPO01000001">
    <property type="protein sequence ID" value="PJR04496.1"/>
    <property type="molecule type" value="Genomic_DNA"/>
</dbReference>
<feature type="transmembrane region" description="Helical" evidence="6">
    <location>
        <begin position="140"/>
        <end position="166"/>
    </location>
</feature>
<keyword evidence="5 6" id="KW-0472">Membrane</keyword>
<dbReference type="RefSeq" id="WP_100678055.1">
    <property type="nucleotide sequence ID" value="NZ_NIPO01000001.1"/>
</dbReference>